<dbReference type="STRING" id="1121409.SAMN02745124_03038"/>
<evidence type="ECO:0000313" key="1">
    <source>
        <dbReference type="EMBL" id="SHH98426.1"/>
    </source>
</evidence>
<gene>
    <name evidence="1" type="ORF">SAMN02745124_03038</name>
</gene>
<dbReference type="OrthoDB" id="5469253at2"/>
<dbReference type="Proteomes" id="UP000184139">
    <property type="component" value="Unassembled WGS sequence"/>
</dbReference>
<evidence type="ECO:0000313" key="2">
    <source>
        <dbReference type="Proteomes" id="UP000184139"/>
    </source>
</evidence>
<dbReference type="Gene3D" id="1.25.40.10">
    <property type="entry name" value="Tetratricopeptide repeat domain"/>
    <property type="match status" value="1"/>
</dbReference>
<dbReference type="Gene3D" id="2.60.120.260">
    <property type="entry name" value="Galactose-binding domain-like"/>
    <property type="match status" value="1"/>
</dbReference>
<dbReference type="AlphaFoldDB" id="A0A1M5XF65"/>
<accession>A0A1M5XF65</accession>
<name>A0A1M5XF65_9BACT</name>
<organism evidence="1 2">
    <name type="scientific">Desulfofustis glycolicus DSM 9705</name>
    <dbReference type="NCBI Taxonomy" id="1121409"/>
    <lineage>
        <taxon>Bacteria</taxon>
        <taxon>Pseudomonadati</taxon>
        <taxon>Thermodesulfobacteriota</taxon>
        <taxon>Desulfobulbia</taxon>
        <taxon>Desulfobulbales</taxon>
        <taxon>Desulfocapsaceae</taxon>
        <taxon>Desulfofustis</taxon>
    </lineage>
</organism>
<proteinExistence type="predicted"/>
<reference evidence="1 2" key="1">
    <citation type="submission" date="2016-11" db="EMBL/GenBank/DDBJ databases">
        <authorList>
            <person name="Jaros S."/>
            <person name="Januszkiewicz K."/>
            <person name="Wedrychowicz H."/>
        </authorList>
    </citation>
    <scope>NUCLEOTIDE SEQUENCE [LARGE SCALE GENOMIC DNA]</scope>
    <source>
        <strain evidence="1 2">DSM 9705</strain>
    </source>
</reference>
<evidence type="ECO:0008006" key="3">
    <source>
        <dbReference type="Google" id="ProtNLM"/>
    </source>
</evidence>
<dbReference type="EMBL" id="FQXS01000019">
    <property type="protein sequence ID" value="SHH98426.1"/>
    <property type="molecule type" value="Genomic_DNA"/>
</dbReference>
<protein>
    <recommendedName>
        <fullName evidence="3">Tetratricopeptide repeat-containing protein</fullName>
    </recommendedName>
</protein>
<sequence length="411" mass="47551">MAVPWHPYRKSFLFLLLLIVAVAQLRFGVQEQLQFSENTDRLADERIRNPRVLLNFAKEKHLFEADLDTAQRLFRQALISSPLYVPAWLGLAELLNDRGDKERAVAIVSYADSLTRNINRWRWDKTLTAYQLGLTDLLPGELRYIIAQIPGKSRTDALNLAFTLWPDPTNLLTQAGPENLPHLFNHAVRTKRAPEALSFWYHITQSQISPDDKQVLAFIDMLLRTDHVADAVPIWRQRFNDQDTIFNPDFQARPLGRAFGWRLSDHKGVDQRFEPLPQPGSHAIHLRFKGWENLSYHHLLQIVPLEPQSDYRFTVQMKSAKLTTDQKPFWEVYGYKCQATRVSSEMVAADQDWTEHTIDFHIPLGCSAMVVRLRRQESTMLDNKITGRLWIKQPAITAVAPQPFQLWQDGP</sequence>
<dbReference type="RefSeq" id="WP_073377438.1">
    <property type="nucleotide sequence ID" value="NZ_FQXS01000019.1"/>
</dbReference>
<dbReference type="InterPro" id="IPR011990">
    <property type="entry name" value="TPR-like_helical_dom_sf"/>
</dbReference>
<keyword evidence="2" id="KW-1185">Reference proteome</keyword>